<accession>A0AAV1T3Y3</accession>
<proteinExistence type="predicted"/>
<dbReference type="EMBL" id="CAKLBY020000016">
    <property type="protein sequence ID" value="CAK7899542.1"/>
    <property type="molecule type" value="Genomic_DNA"/>
</dbReference>
<evidence type="ECO:0000313" key="2">
    <source>
        <dbReference type="Proteomes" id="UP001162060"/>
    </source>
</evidence>
<gene>
    <name evidence="1" type="ORF">PM001_LOCUS1895</name>
</gene>
<reference evidence="1" key="1">
    <citation type="submission" date="2024-01" db="EMBL/GenBank/DDBJ databases">
        <authorList>
            <person name="Webb A."/>
        </authorList>
    </citation>
    <scope>NUCLEOTIDE SEQUENCE</scope>
    <source>
        <strain evidence="1">Pm1</strain>
    </source>
</reference>
<sequence length="74" mass="8614">MERHFRSRSVSVVGRAFHTVDERFKRWTSVSNGGRAFHTVDERFLFAPLFIPGLGIDDAFRLFEILVTWKDTAL</sequence>
<dbReference type="AlphaFoldDB" id="A0AAV1T3Y3"/>
<dbReference type="Proteomes" id="UP001162060">
    <property type="component" value="Unassembled WGS sequence"/>
</dbReference>
<name>A0AAV1T3Y3_9STRA</name>
<evidence type="ECO:0000313" key="1">
    <source>
        <dbReference type="EMBL" id="CAK7899542.1"/>
    </source>
</evidence>
<organism evidence="1 2">
    <name type="scientific">Peronospora matthiolae</name>
    <dbReference type="NCBI Taxonomy" id="2874970"/>
    <lineage>
        <taxon>Eukaryota</taxon>
        <taxon>Sar</taxon>
        <taxon>Stramenopiles</taxon>
        <taxon>Oomycota</taxon>
        <taxon>Peronosporomycetes</taxon>
        <taxon>Peronosporales</taxon>
        <taxon>Peronosporaceae</taxon>
        <taxon>Peronospora</taxon>
    </lineage>
</organism>
<comment type="caution">
    <text evidence="1">The sequence shown here is derived from an EMBL/GenBank/DDBJ whole genome shotgun (WGS) entry which is preliminary data.</text>
</comment>
<protein>
    <submittedName>
        <fullName evidence="1">Uncharacterized protein</fullName>
    </submittedName>
</protein>